<comment type="caution">
    <text evidence="1">The sequence shown here is derived from an EMBL/GenBank/DDBJ whole genome shotgun (WGS) entry which is preliminary data.</text>
</comment>
<accession>A0A699ZS30</accession>
<evidence type="ECO:0000313" key="2">
    <source>
        <dbReference type="Proteomes" id="UP000485058"/>
    </source>
</evidence>
<organism evidence="1 2">
    <name type="scientific">Haematococcus lacustris</name>
    <name type="common">Green alga</name>
    <name type="synonym">Haematococcus pluvialis</name>
    <dbReference type="NCBI Taxonomy" id="44745"/>
    <lineage>
        <taxon>Eukaryota</taxon>
        <taxon>Viridiplantae</taxon>
        <taxon>Chlorophyta</taxon>
        <taxon>core chlorophytes</taxon>
        <taxon>Chlorophyceae</taxon>
        <taxon>CS clade</taxon>
        <taxon>Chlamydomonadales</taxon>
        <taxon>Haematococcaceae</taxon>
        <taxon>Haematococcus</taxon>
    </lineage>
</organism>
<keyword evidence="2" id="KW-1185">Reference proteome</keyword>
<protein>
    <submittedName>
        <fullName evidence="1">Guanylate cyclase domain-containing protein</fullName>
    </submittedName>
</protein>
<evidence type="ECO:0000313" key="1">
    <source>
        <dbReference type="EMBL" id="GFH21556.1"/>
    </source>
</evidence>
<name>A0A699ZS30_HAELA</name>
<sequence length="72" mass="8024">VLLDELTFASVKDRLVELGAVDANGLNIAKINNSMHTTPWWWLWWMCGRKPKVHSETSAVVLDITSGCPCPT</sequence>
<proteinExistence type="predicted"/>
<feature type="non-terminal residue" evidence="1">
    <location>
        <position position="1"/>
    </location>
</feature>
<gene>
    <name evidence="1" type="ORF">HaLaN_18885</name>
</gene>
<dbReference type="EMBL" id="BLLF01001853">
    <property type="protein sequence ID" value="GFH21556.1"/>
    <property type="molecule type" value="Genomic_DNA"/>
</dbReference>
<dbReference type="AlphaFoldDB" id="A0A699ZS30"/>
<dbReference type="Proteomes" id="UP000485058">
    <property type="component" value="Unassembled WGS sequence"/>
</dbReference>
<reference evidence="1 2" key="1">
    <citation type="submission" date="2020-02" db="EMBL/GenBank/DDBJ databases">
        <title>Draft genome sequence of Haematococcus lacustris strain NIES-144.</title>
        <authorList>
            <person name="Morimoto D."/>
            <person name="Nakagawa S."/>
            <person name="Yoshida T."/>
            <person name="Sawayama S."/>
        </authorList>
    </citation>
    <scope>NUCLEOTIDE SEQUENCE [LARGE SCALE GENOMIC DNA]</scope>
    <source>
        <strain evidence="1 2">NIES-144</strain>
    </source>
</reference>